<accession>A0AA38L845</accession>
<dbReference type="GO" id="GO:0042254">
    <property type="term" value="P:ribosome biogenesis"/>
    <property type="evidence" value="ECO:0007669"/>
    <property type="project" value="TreeGrafter"/>
</dbReference>
<dbReference type="PANTHER" id="PTHR15682">
    <property type="entry name" value="UNHEALTHY RIBOSOME BIOGENESIS PROTEIN 2 HOMOLOG"/>
    <property type="match status" value="1"/>
</dbReference>
<name>A0AA38L845_TAXCH</name>
<dbReference type="PANTHER" id="PTHR15682:SF2">
    <property type="entry name" value="UNHEALTHY RIBOSOME BIOGENESIS PROTEIN 2 HOMOLOG"/>
    <property type="match status" value="1"/>
</dbReference>
<feature type="compositionally biased region" description="Acidic residues" evidence="1">
    <location>
        <begin position="71"/>
        <end position="81"/>
    </location>
</feature>
<protein>
    <submittedName>
        <fullName evidence="3">Uncharacterized protein</fullName>
    </submittedName>
</protein>
<keyword evidence="2" id="KW-0812">Transmembrane</keyword>
<reference evidence="3 4" key="1">
    <citation type="journal article" date="2021" name="Nat. Plants">
        <title>The Taxus genome provides insights into paclitaxel biosynthesis.</title>
        <authorList>
            <person name="Xiong X."/>
            <person name="Gou J."/>
            <person name="Liao Q."/>
            <person name="Li Y."/>
            <person name="Zhou Q."/>
            <person name="Bi G."/>
            <person name="Li C."/>
            <person name="Du R."/>
            <person name="Wang X."/>
            <person name="Sun T."/>
            <person name="Guo L."/>
            <person name="Liang H."/>
            <person name="Lu P."/>
            <person name="Wu Y."/>
            <person name="Zhang Z."/>
            <person name="Ro D.K."/>
            <person name="Shang Y."/>
            <person name="Huang S."/>
            <person name="Yan J."/>
        </authorList>
    </citation>
    <scope>NUCLEOTIDE SEQUENCE [LARGE SCALE GENOMIC DNA]</scope>
    <source>
        <strain evidence="3">Ta-2019</strain>
    </source>
</reference>
<evidence type="ECO:0000256" key="1">
    <source>
        <dbReference type="SAM" id="MobiDB-lite"/>
    </source>
</evidence>
<feature type="compositionally biased region" description="Acidic residues" evidence="1">
    <location>
        <begin position="1721"/>
        <end position="1740"/>
    </location>
</feature>
<comment type="caution">
    <text evidence="3">The sequence shown here is derived from an EMBL/GenBank/DDBJ whole genome shotgun (WGS) entry which is preliminary data.</text>
</comment>
<gene>
    <name evidence="3" type="ORF">KI387_026500</name>
</gene>
<keyword evidence="2" id="KW-0472">Membrane</keyword>
<evidence type="ECO:0000313" key="3">
    <source>
        <dbReference type="EMBL" id="KAH9311465.1"/>
    </source>
</evidence>
<sequence>MVMAAGKRPSKKKFFSHSTRTTDDGTEETVLAETGRQKIFTRQVGVRNNEDALQKKRRKNTGGSHFHEQELLEPSEKDEDDKPAMVSQFGLEDVSCLSLVRALNSKDLPLHRKIELAHLFVESVRDAQQKKKQSFDFTFQWEKEKSWIGMPQLVSLVCYWIQSILISSTKKNTATQKSRHNDRDACLDVRCWVIFKWCLQSKCLERASFSSNLMCTINFVLSAAMTFPGNSRENDSSLPVVSDEPAEDEAEMIITRDLMKEFTEVVQLLFSLHGRCFRPTLDLWASSALAAANLGERVLLRESHNDYKFALLKLTCLVLEEFARYLGSHPNPRNVFLVTVEKLFEPLLSLLGFLEREQNLKDLCRNDIAYTWRIRLARVLEDIFSVGLFHSVHIDGYLNVCKIDGLGESEKDMKANKKSKLASSRKHERGDSNATFVSYHKSLFQKLENLRKEGKSIALHGIGRLLSLYICRKKNQGASSSQFIGTEKSKTSRFFGEFPKIKNTNEQQQETSHSIGSSFKTSGGTAENINMYESKHTTSEQEVPPSKQDQAMAKPLFNLFVEFMDPLQRDLEHCEGFVHHQGSGKFQQLSRAQSTLEAINGLLSVVKDEKIFVPTEDTPGQAHFNYLKRIFNTVFKLGAMVPTLCLNVMDGFDIIGSNAYGKAFRSKQQILDPAFKELSTMIIKDIVLALSHLLEIEYRVAEDDLLDLWLLLLSYLAMNSGGNKQQEKSSMVISQIVYLGCQIISIYGELRQVDLPLFGLFKSIRSFIFGSYYRSIEREPRMFLSSINSLPSMLCVEAVVSLLCSKEFLHIVAAVVSSVPEGQVAHCLKLLKADIMETLKWMKKPRIKHDLKEAQIMEFQNQKKQDSAVQAEVVCKVLSELYTLILDKSNVTVNNSIQVGDSVKAIITCISLCLGTFVEKTSKHAESLWQCISSLITGKESSENNAGDRKKKARMLWGSWILVFIFRLYLSSRSLYRQCISFMPPNQAKKSSLAMGDTFTAYSGNDWMQEGGNLTEGGYFSWIGKSFVPVPDVLVAISESLEQGGFENTSALVYVLHNIALQRLVDLNRHIKALEFLHDKTVRLNYAIAVNNDEMPTQRKKVNQLEKLLKVSRQEAAVLTGYILNYVFSFIADKVESKSCLADVSDNISVCSWVIGTLDGHSLVTAIWQLVCQNVDIWSDHASKKSRKKFVSKLLGSLLSFQRRVSSDVDFQSTKKQMGKERKMVTIEEISSELLENAVLYEQEFFCRYLAEKICQKIRKSLPSKLNHLSFLGLSSTEADFGNLQDWPKFIKILEEVGAITEFERSLYENVKNYKHGSTMMPVPDVRMGESQAVTSCERLFGDWINLLHLLCWLPKGYGGIKSVSIYAHHILNIERFLVIVLYQAQTASHSNPLAILQRSGIKDPTEFLDLFLSCRRALKSITLSCNDDESKDRILSLVPILFESSSSCLWLLRSMFIVAQLFSQCSLLRPSFRGDQKGNVNPWKCIIFSILDNTAGLLMIVCEGLFNIAAKSLIVNAQCNLDISKGDKLSSTTQSSATDPISERKDYMDAQTHIHVLAETLSVQARDTLVYLKQSSFEADHGLNELINPSKSNNDRTKYPKQFSETGKTYCGSWIGVIALIGGIKSLTWGLASALDDLDEKCREDRTGSLKWRNDLLAKWEHYGEGFEYFVNFCIKKFLILDTFDEVVATESDVVASQPDSRAIPVWHVDVELTEYNREEEMEDTSGQEQDSEEEEEKDEAQHDDLYDDMDEADGEEDDGSTENDSFLGLHASKEKLKCADIFEIPYLNKPFLEKLLKGKKPDQATLLGELFMALAGIVKLKNLSSSPKALVSNIHSQLTSLNFHIGAAYWLISEAATIIRSSGAFSLGLLVGIVKYLESVGSFIPYMNPMFPHMAYVKLINLHLQAMAAVSFLDSVDIKNSVPDAVKSNNQCSSESPINNKPSCLKTNSTSSNDLKASLRSSFAMLLKKPLQLHLFMALQSIERALTGTWTGYNIASQLHTGNQNGGNVGRIVAAGVESLDLALDSILGPKRMKLLAKYSPCFVAALLNVIMHLQGPHIFFASSFDQCQDSNFADPALVILACVEVLSKVASRDKVFPMSASHVGQSLAFPAVLFQHLCQFKSTQCIIPCTVSMQNQARGFKKTTVLSGGTSAVTRQVSAELCISCCRLFCALLSHRKRWDSIRILLGDIVLIFFLTTYLFSLDAVQKNQALI</sequence>
<dbReference type="InterPro" id="IPR052609">
    <property type="entry name" value="Ribosome_Biogenesis_Reg"/>
</dbReference>
<feature type="region of interest" description="Disordered" evidence="1">
    <location>
        <begin position="45"/>
        <end position="82"/>
    </location>
</feature>
<feature type="region of interest" description="Disordered" evidence="1">
    <location>
        <begin position="1718"/>
        <end position="1767"/>
    </location>
</feature>
<organism evidence="3 4">
    <name type="scientific">Taxus chinensis</name>
    <name type="common">Chinese yew</name>
    <name type="synonym">Taxus wallichiana var. chinensis</name>
    <dbReference type="NCBI Taxonomy" id="29808"/>
    <lineage>
        <taxon>Eukaryota</taxon>
        <taxon>Viridiplantae</taxon>
        <taxon>Streptophyta</taxon>
        <taxon>Embryophyta</taxon>
        <taxon>Tracheophyta</taxon>
        <taxon>Spermatophyta</taxon>
        <taxon>Pinopsida</taxon>
        <taxon>Pinidae</taxon>
        <taxon>Conifers II</taxon>
        <taxon>Cupressales</taxon>
        <taxon>Taxaceae</taxon>
        <taxon>Taxus</taxon>
    </lineage>
</organism>
<feature type="compositionally biased region" description="Acidic residues" evidence="1">
    <location>
        <begin position="1747"/>
        <end position="1763"/>
    </location>
</feature>
<feature type="transmembrane region" description="Helical" evidence="2">
    <location>
        <begin position="2185"/>
        <end position="2204"/>
    </location>
</feature>
<feature type="non-terminal residue" evidence="3">
    <location>
        <position position="2215"/>
    </location>
</feature>
<evidence type="ECO:0000313" key="4">
    <source>
        <dbReference type="Proteomes" id="UP000824469"/>
    </source>
</evidence>
<dbReference type="Proteomes" id="UP000824469">
    <property type="component" value="Unassembled WGS sequence"/>
</dbReference>
<dbReference type="OMA" id="CLDYRCW"/>
<keyword evidence="4" id="KW-1185">Reference proteome</keyword>
<evidence type="ECO:0000256" key="2">
    <source>
        <dbReference type="SAM" id="Phobius"/>
    </source>
</evidence>
<feature type="region of interest" description="Disordered" evidence="1">
    <location>
        <begin position="1"/>
        <end position="27"/>
    </location>
</feature>
<dbReference type="GO" id="GO:0005730">
    <property type="term" value="C:nucleolus"/>
    <property type="evidence" value="ECO:0007669"/>
    <property type="project" value="TreeGrafter"/>
</dbReference>
<feature type="region of interest" description="Disordered" evidence="1">
    <location>
        <begin position="502"/>
        <end position="523"/>
    </location>
</feature>
<dbReference type="EMBL" id="JAHRHJ020000006">
    <property type="protein sequence ID" value="KAH9311465.1"/>
    <property type="molecule type" value="Genomic_DNA"/>
</dbReference>
<proteinExistence type="predicted"/>
<keyword evidence="2" id="KW-1133">Transmembrane helix</keyword>